<dbReference type="PROSITE" id="PS51194">
    <property type="entry name" value="HELICASE_CTER"/>
    <property type="match status" value="1"/>
</dbReference>
<dbReference type="SMART" id="SM00490">
    <property type="entry name" value="HELICc"/>
    <property type="match status" value="1"/>
</dbReference>
<feature type="domain" description="HRDC" evidence="17">
    <location>
        <begin position="531"/>
        <end position="607"/>
    </location>
</feature>
<dbReference type="SMART" id="SM00487">
    <property type="entry name" value="DEXDc"/>
    <property type="match status" value="1"/>
</dbReference>
<comment type="similarity">
    <text evidence="3">Belongs to the helicase family. RecQ subfamily.</text>
</comment>
<dbReference type="GO" id="GO:0046872">
    <property type="term" value="F:metal ion binding"/>
    <property type="evidence" value="ECO:0007669"/>
    <property type="project" value="UniProtKB-KW"/>
</dbReference>
<accession>G9EMH1</accession>
<keyword evidence="8" id="KW-0347">Helicase</keyword>
<dbReference type="InterPro" id="IPR001650">
    <property type="entry name" value="Helicase_C-like"/>
</dbReference>
<reference evidence="20 21" key="1">
    <citation type="journal article" date="2011" name="BMC Genomics">
        <title>Insight into cross-talk between intra-amoebal pathogens.</title>
        <authorList>
            <person name="Gimenez G."/>
            <person name="Bertelli C."/>
            <person name="Moliner C."/>
            <person name="Robert C."/>
            <person name="Raoult D."/>
            <person name="Fournier P.E."/>
            <person name="Greub G."/>
        </authorList>
    </citation>
    <scope>NUCLEOTIDE SEQUENCE [LARGE SCALE GENOMIC DNA]</scope>
    <source>
        <strain evidence="20 21">LLAP12</strain>
    </source>
</reference>
<dbReference type="AlphaFoldDB" id="G9EMH1"/>
<dbReference type="InterPro" id="IPR010997">
    <property type="entry name" value="HRDC-like_sf"/>
</dbReference>
<dbReference type="InterPro" id="IPR018982">
    <property type="entry name" value="RQC_domain"/>
</dbReference>
<evidence type="ECO:0000256" key="8">
    <source>
        <dbReference type="ARBA" id="ARBA00022806"/>
    </source>
</evidence>
<dbReference type="NCBIfam" id="TIGR01389">
    <property type="entry name" value="recQ"/>
    <property type="match status" value="1"/>
</dbReference>
<evidence type="ECO:0000256" key="10">
    <source>
        <dbReference type="ARBA" id="ARBA00022840"/>
    </source>
</evidence>
<dbReference type="GO" id="GO:0005737">
    <property type="term" value="C:cytoplasm"/>
    <property type="evidence" value="ECO:0007669"/>
    <property type="project" value="TreeGrafter"/>
</dbReference>
<organism evidence="20 21">
    <name type="scientific">Legionella drancourtii LLAP12</name>
    <dbReference type="NCBI Taxonomy" id="658187"/>
    <lineage>
        <taxon>Bacteria</taxon>
        <taxon>Pseudomonadati</taxon>
        <taxon>Pseudomonadota</taxon>
        <taxon>Gammaproteobacteria</taxon>
        <taxon>Legionellales</taxon>
        <taxon>Legionellaceae</taxon>
        <taxon>Legionella</taxon>
    </lineage>
</organism>
<dbReference type="SMART" id="SM00956">
    <property type="entry name" value="RQC"/>
    <property type="match status" value="1"/>
</dbReference>
<dbReference type="InParanoid" id="G9EMH1"/>
<dbReference type="GO" id="GO:0009432">
    <property type="term" value="P:SOS response"/>
    <property type="evidence" value="ECO:0007669"/>
    <property type="project" value="UniProtKB-UniRule"/>
</dbReference>
<dbReference type="HOGENOM" id="CLU_001103_14_3_6"/>
<dbReference type="Gene3D" id="3.40.50.300">
    <property type="entry name" value="P-loop containing nucleotide triphosphate hydrolases"/>
    <property type="match status" value="2"/>
</dbReference>
<dbReference type="Proteomes" id="UP000002770">
    <property type="component" value="Unassembled WGS sequence"/>
</dbReference>
<dbReference type="PANTHER" id="PTHR13710:SF105">
    <property type="entry name" value="ATP-DEPENDENT DNA HELICASE Q1"/>
    <property type="match status" value="1"/>
</dbReference>
<evidence type="ECO:0000256" key="1">
    <source>
        <dbReference type="ARBA" id="ARBA00001946"/>
    </source>
</evidence>
<name>G9EMH1_9GAMM</name>
<keyword evidence="6" id="KW-0227">DNA damage</keyword>
<dbReference type="SUPFAM" id="SSF52540">
    <property type="entry name" value="P-loop containing nucleoside triphosphate hydrolases"/>
    <property type="match status" value="2"/>
</dbReference>
<dbReference type="Pfam" id="PF09382">
    <property type="entry name" value="RQC"/>
    <property type="match status" value="1"/>
</dbReference>
<evidence type="ECO:0000256" key="13">
    <source>
        <dbReference type="ARBA" id="ARBA00023204"/>
    </source>
</evidence>
<dbReference type="GO" id="GO:0009378">
    <property type="term" value="F:four-way junction helicase activity"/>
    <property type="evidence" value="ECO:0007669"/>
    <property type="project" value="TreeGrafter"/>
</dbReference>
<dbReference type="GO" id="GO:0006260">
    <property type="term" value="P:DNA replication"/>
    <property type="evidence" value="ECO:0007669"/>
    <property type="project" value="InterPro"/>
</dbReference>
<comment type="cofactor">
    <cofactor evidence="2">
        <name>Zn(2+)</name>
        <dbReference type="ChEBI" id="CHEBI:29105"/>
    </cofactor>
</comment>
<keyword evidence="9" id="KW-0862">Zinc</keyword>
<evidence type="ECO:0000256" key="9">
    <source>
        <dbReference type="ARBA" id="ARBA00022833"/>
    </source>
</evidence>
<dbReference type="SUPFAM" id="SSF47819">
    <property type="entry name" value="HRDC-like"/>
    <property type="match status" value="1"/>
</dbReference>
<sequence length="607" mass="68638">METLAPTTTTNKSALTVLKEYFGFDSFRNPQEDIIKDVIAGNDVLVLMPTGGGKSLCYQIPSLVRPGVGIVVSPLIALMEDQVTALRLQGIRAAYYNSSLTSEEAKKVLAQLHNAELDLLYIAPERLISASFLERLQECHISLFAIDEAHCISQWGHDFRPEYAALGLLKEHFPTIPIIALTATADKQTRQDIVVKLNYTPKKYIASFNRPNIHYKVVPKTNAAKQLNQFLQSVEQQSGIIYCGTRNSVESLAEKLQDMGFKARAYHAGLSHKERKEVQNLFRYDRIDIVVATIAFGMGIDKPNVRFVAHHDLPKNIEGYYQETGRAGRDGLPAQALLLYDAADSARLRSWIINTPLDEQRRVETNKLNHMLAFAEASHCRRQILLRYFDEPCDSECKYCDVCDNPPITADATEDAQKFLSCVYRLRQNYGLTYTIEVLRGSASEKIKQFGHEQLSTFGIGKDKSPHYWKQLAWQLIHKDYCFQDIAHFNVLKLTQKAIPLLKGEEKIALTIPNNDLKGSKKKTKERRSGESSNNPLFEVLRALRRKLADEENKPPFMIFSDATLHAMTEAKPQNTEQLLAVPGVGQHKLAHYGNHFLKALQEYSVE</sequence>
<keyword evidence="5" id="KW-0547">Nucleotide-binding</keyword>
<dbReference type="Gene3D" id="1.10.150.80">
    <property type="entry name" value="HRDC domain"/>
    <property type="match status" value="1"/>
</dbReference>
<evidence type="ECO:0000256" key="5">
    <source>
        <dbReference type="ARBA" id="ARBA00022741"/>
    </source>
</evidence>
<keyword evidence="12" id="KW-0233">DNA recombination</keyword>
<dbReference type="FunFam" id="3.40.50.300:FF:000296">
    <property type="entry name" value="ATP-dependent DNA helicase RecQ"/>
    <property type="match status" value="1"/>
</dbReference>
<dbReference type="GO" id="GO:0030894">
    <property type="term" value="C:replisome"/>
    <property type="evidence" value="ECO:0007669"/>
    <property type="project" value="TreeGrafter"/>
</dbReference>
<dbReference type="InterPro" id="IPR002121">
    <property type="entry name" value="HRDC_dom"/>
</dbReference>
<dbReference type="GO" id="GO:0006281">
    <property type="term" value="P:DNA repair"/>
    <property type="evidence" value="ECO:0007669"/>
    <property type="project" value="UniProtKB-KW"/>
</dbReference>
<evidence type="ECO:0000259" key="17">
    <source>
        <dbReference type="PROSITE" id="PS50967"/>
    </source>
</evidence>
<dbReference type="InterPro" id="IPR036388">
    <property type="entry name" value="WH-like_DNA-bd_sf"/>
</dbReference>
<keyword evidence="7" id="KW-0378">Hydrolase</keyword>
<dbReference type="PROSITE" id="PS50967">
    <property type="entry name" value="HRDC"/>
    <property type="match status" value="1"/>
</dbReference>
<evidence type="ECO:0000259" key="19">
    <source>
        <dbReference type="PROSITE" id="PS51194"/>
    </source>
</evidence>
<keyword evidence="13" id="KW-0234">DNA repair</keyword>
<dbReference type="SMART" id="SM00341">
    <property type="entry name" value="HRDC"/>
    <property type="match status" value="1"/>
</dbReference>
<dbReference type="GO" id="GO:0016787">
    <property type="term" value="F:hydrolase activity"/>
    <property type="evidence" value="ECO:0007669"/>
    <property type="project" value="UniProtKB-KW"/>
</dbReference>
<evidence type="ECO:0000256" key="7">
    <source>
        <dbReference type="ARBA" id="ARBA00022801"/>
    </source>
</evidence>
<evidence type="ECO:0000256" key="11">
    <source>
        <dbReference type="ARBA" id="ARBA00023125"/>
    </source>
</evidence>
<evidence type="ECO:0000313" key="20">
    <source>
        <dbReference type="EMBL" id="EHL31507.1"/>
    </source>
</evidence>
<keyword evidence="11" id="KW-0238">DNA-binding</keyword>
<dbReference type="GO" id="GO:0005524">
    <property type="term" value="F:ATP binding"/>
    <property type="evidence" value="ECO:0007669"/>
    <property type="project" value="UniProtKB-KW"/>
</dbReference>
<dbReference type="EMBL" id="JH413813">
    <property type="protein sequence ID" value="EHL31507.1"/>
    <property type="molecule type" value="Genomic_DNA"/>
</dbReference>
<evidence type="ECO:0000313" key="21">
    <source>
        <dbReference type="Proteomes" id="UP000002770"/>
    </source>
</evidence>
<dbReference type="CDD" id="cd18794">
    <property type="entry name" value="SF2_C_RecQ"/>
    <property type="match status" value="1"/>
</dbReference>
<dbReference type="Pfam" id="PF16124">
    <property type="entry name" value="RecQ_Zn_bind"/>
    <property type="match status" value="1"/>
</dbReference>
<dbReference type="Gene3D" id="1.10.10.10">
    <property type="entry name" value="Winged helix-like DNA-binding domain superfamily/Winged helix DNA-binding domain"/>
    <property type="match status" value="1"/>
</dbReference>
<dbReference type="OrthoDB" id="9760034at2"/>
<dbReference type="InterPro" id="IPR014001">
    <property type="entry name" value="Helicase_ATP-bd"/>
</dbReference>
<evidence type="ECO:0000256" key="4">
    <source>
        <dbReference type="ARBA" id="ARBA00022723"/>
    </source>
</evidence>
<evidence type="ECO:0000256" key="6">
    <source>
        <dbReference type="ARBA" id="ARBA00022763"/>
    </source>
</evidence>
<dbReference type="InterPro" id="IPR004589">
    <property type="entry name" value="DNA_helicase_ATP-dep_RecQ"/>
</dbReference>
<dbReference type="FunFam" id="3.40.50.300:FF:000156">
    <property type="entry name" value="ATP-dependent DNA helicase recQ"/>
    <property type="match status" value="1"/>
</dbReference>
<dbReference type="GO" id="GO:0006310">
    <property type="term" value="P:DNA recombination"/>
    <property type="evidence" value="ECO:0007669"/>
    <property type="project" value="UniProtKB-UniRule"/>
</dbReference>
<protein>
    <recommendedName>
        <fullName evidence="16">DNA helicase RecQ</fullName>
        <ecNumber evidence="16">5.6.2.4</ecNumber>
    </recommendedName>
</protein>
<keyword evidence="4" id="KW-0479">Metal-binding</keyword>
<dbReference type="CDD" id="cd17920">
    <property type="entry name" value="DEXHc_RecQ"/>
    <property type="match status" value="1"/>
</dbReference>
<evidence type="ECO:0000259" key="18">
    <source>
        <dbReference type="PROSITE" id="PS51192"/>
    </source>
</evidence>
<dbReference type="eggNOG" id="COG0514">
    <property type="taxonomic scope" value="Bacteria"/>
</dbReference>
<dbReference type="STRING" id="658187.LDG_6438"/>
<evidence type="ECO:0000256" key="2">
    <source>
        <dbReference type="ARBA" id="ARBA00001947"/>
    </source>
</evidence>
<dbReference type="InterPro" id="IPR006293">
    <property type="entry name" value="DNA_helicase_ATP-dep_RecQ_bac"/>
</dbReference>
<dbReference type="GO" id="GO:0043590">
    <property type="term" value="C:bacterial nucleoid"/>
    <property type="evidence" value="ECO:0007669"/>
    <property type="project" value="TreeGrafter"/>
</dbReference>
<dbReference type="InterPro" id="IPR044876">
    <property type="entry name" value="HRDC_dom_sf"/>
</dbReference>
<dbReference type="Pfam" id="PF00271">
    <property type="entry name" value="Helicase_C"/>
    <property type="match status" value="1"/>
</dbReference>
<dbReference type="InterPro" id="IPR032284">
    <property type="entry name" value="RecQ_Zn-bd"/>
</dbReference>
<dbReference type="InterPro" id="IPR027417">
    <property type="entry name" value="P-loop_NTPase"/>
</dbReference>
<dbReference type="NCBIfam" id="TIGR00614">
    <property type="entry name" value="recQ_fam"/>
    <property type="match status" value="1"/>
</dbReference>
<dbReference type="PANTHER" id="PTHR13710">
    <property type="entry name" value="DNA HELICASE RECQ FAMILY MEMBER"/>
    <property type="match status" value="1"/>
</dbReference>
<dbReference type="EC" id="5.6.2.4" evidence="16"/>
<dbReference type="GO" id="GO:0003677">
    <property type="term" value="F:DNA binding"/>
    <property type="evidence" value="ECO:0007669"/>
    <property type="project" value="UniProtKB-KW"/>
</dbReference>
<comment type="cofactor">
    <cofactor evidence="1">
        <name>Mg(2+)</name>
        <dbReference type="ChEBI" id="CHEBI:18420"/>
    </cofactor>
</comment>
<evidence type="ECO:0000256" key="3">
    <source>
        <dbReference type="ARBA" id="ARBA00005446"/>
    </source>
</evidence>
<evidence type="ECO:0000256" key="14">
    <source>
        <dbReference type="ARBA" id="ARBA00023235"/>
    </source>
</evidence>
<feature type="domain" description="Helicase ATP-binding" evidence="18">
    <location>
        <begin position="35"/>
        <end position="203"/>
    </location>
</feature>
<feature type="domain" description="Helicase C-terminal" evidence="19">
    <location>
        <begin position="226"/>
        <end position="369"/>
    </location>
</feature>
<evidence type="ECO:0000256" key="16">
    <source>
        <dbReference type="NCBIfam" id="TIGR01389"/>
    </source>
</evidence>
<dbReference type="GO" id="GO:0043138">
    <property type="term" value="F:3'-5' DNA helicase activity"/>
    <property type="evidence" value="ECO:0007669"/>
    <property type="project" value="UniProtKB-EC"/>
</dbReference>
<dbReference type="RefSeq" id="WP_006870369.1">
    <property type="nucleotide sequence ID" value="NZ_JH413813.1"/>
</dbReference>
<keyword evidence="14" id="KW-0413">Isomerase</keyword>
<proteinExistence type="inferred from homology"/>
<dbReference type="Pfam" id="PF00570">
    <property type="entry name" value="HRDC"/>
    <property type="match status" value="1"/>
</dbReference>
<keyword evidence="10" id="KW-0067">ATP-binding</keyword>
<keyword evidence="21" id="KW-1185">Reference proteome</keyword>
<dbReference type="InterPro" id="IPR011545">
    <property type="entry name" value="DEAD/DEAH_box_helicase_dom"/>
</dbReference>
<comment type="catalytic activity">
    <reaction evidence="15">
        <text>Couples ATP hydrolysis with the unwinding of duplex DNA by translocating in the 3'-5' direction.</text>
        <dbReference type="EC" id="5.6.2.4"/>
    </reaction>
</comment>
<dbReference type="Pfam" id="PF00270">
    <property type="entry name" value="DEAD"/>
    <property type="match status" value="1"/>
</dbReference>
<dbReference type="PROSITE" id="PS51192">
    <property type="entry name" value="HELICASE_ATP_BIND_1"/>
    <property type="match status" value="1"/>
</dbReference>
<gene>
    <name evidence="20" type="ORF">LDG_6438</name>
</gene>
<dbReference type="FunCoup" id="G9EMH1">
    <property type="interactions" value="347"/>
</dbReference>
<evidence type="ECO:0000256" key="12">
    <source>
        <dbReference type="ARBA" id="ARBA00023172"/>
    </source>
</evidence>
<evidence type="ECO:0000256" key="15">
    <source>
        <dbReference type="ARBA" id="ARBA00034617"/>
    </source>
</evidence>